<accession>A0A841GNF4</accession>
<dbReference type="InterPro" id="IPR012675">
    <property type="entry name" value="Beta-grasp_dom_sf"/>
</dbReference>
<dbReference type="GO" id="GO:0051536">
    <property type="term" value="F:iron-sulfur cluster binding"/>
    <property type="evidence" value="ECO:0007669"/>
    <property type="project" value="InterPro"/>
</dbReference>
<proteinExistence type="predicted"/>
<dbReference type="PRINTS" id="PR00371">
    <property type="entry name" value="FPNCR"/>
</dbReference>
<dbReference type="Pfam" id="PF00970">
    <property type="entry name" value="FAD_binding_6"/>
    <property type="match status" value="1"/>
</dbReference>
<name>A0A841GNF4_9BACT</name>
<dbReference type="PANTHER" id="PTHR43644">
    <property type="entry name" value="NA(+)-TRANSLOCATING NADH-QUINONE REDUCTASE SUBUNIT"/>
    <property type="match status" value="1"/>
</dbReference>
<keyword evidence="3" id="KW-0274">FAD</keyword>
<dbReference type="Proteomes" id="UP000555828">
    <property type="component" value="Unassembled WGS sequence"/>
</dbReference>
<dbReference type="Gene3D" id="3.10.20.30">
    <property type="match status" value="1"/>
</dbReference>
<dbReference type="InterPro" id="IPR001433">
    <property type="entry name" value="OxRdtase_FAD/NAD-bd"/>
</dbReference>
<dbReference type="InterPro" id="IPR039261">
    <property type="entry name" value="FNR_nucleotide-bd"/>
</dbReference>
<sequence length="367" mass="41177">MNIWLAPLIVGIVSSVLSALIVIVDSIVNNYGEVEIDINNGKKKLKVKGGSPLLFTLASENIFVPSACGGRGSCGACKVKVLSDVGEYLPTELPYMSEEEIKENIRLSCQIKVKKDIKIQLPEELFNVKKLTGKVVSLKNVTHDIKEVRIKLPEEINFKAGQYVQIVVPPYDKIKQPTQRAYSIASTPSKKDEIDLLIRLVPGGIATTYVHNYLKEGDNLEVIGPFGEFYMRDTDADMICVAGGSGMAPIKSIVLDMYERGITNRNVWYFFGARTEKDLFYVELFKDLEKKWSNFHFIPALSRPMEPEKWDGEVGLITDVMVKYLENVVDKNTKKEGYLCGSPGMINACEKLLNEHGIKDVYYDKFA</sequence>
<evidence type="ECO:0000256" key="1">
    <source>
        <dbReference type="ARBA" id="ARBA00022448"/>
    </source>
</evidence>
<evidence type="ECO:0000313" key="7">
    <source>
        <dbReference type="EMBL" id="MBB6062694.1"/>
    </source>
</evidence>
<protein>
    <submittedName>
        <fullName evidence="7">Na+-transporting NADH:ubiquinone oxidoreductase subunit F</fullName>
        <ecNumber evidence="7">1.6.5.-</ecNumber>
    </submittedName>
</protein>
<dbReference type="InterPro" id="IPR036010">
    <property type="entry name" value="2Fe-2S_ferredoxin-like_sf"/>
</dbReference>
<evidence type="ECO:0000256" key="2">
    <source>
        <dbReference type="ARBA" id="ARBA00022630"/>
    </source>
</evidence>
<dbReference type="AlphaFoldDB" id="A0A841GNF4"/>
<evidence type="ECO:0000259" key="5">
    <source>
        <dbReference type="PROSITE" id="PS51085"/>
    </source>
</evidence>
<dbReference type="PROSITE" id="PS51384">
    <property type="entry name" value="FAD_FR"/>
    <property type="match status" value="1"/>
</dbReference>
<dbReference type="InterPro" id="IPR001709">
    <property type="entry name" value="Flavoprot_Pyr_Nucl_cyt_Rdtase"/>
</dbReference>
<evidence type="ECO:0000256" key="3">
    <source>
        <dbReference type="ARBA" id="ARBA00022827"/>
    </source>
</evidence>
<organism evidence="7 8">
    <name type="scientific">Thermosipho japonicus</name>
    <dbReference type="NCBI Taxonomy" id="90323"/>
    <lineage>
        <taxon>Bacteria</taxon>
        <taxon>Thermotogati</taxon>
        <taxon>Thermotogota</taxon>
        <taxon>Thermotogae</taxon>
        <taxon>Thermotogales</taxon>
        <taxon>Fervidobacteriaceae</taxon>
        <taxon>Thermosipho</taxon>
    </lineage>
</organism>
<keyword evidence="4" id="KW-0408">Iron</keyword>
<feature type="domain" description="2Fe-2S ferredoxin-type" evidence="5">
    <location>
        <begin position="32"/>
        <end position="125"/>
    </location>
</feature>
<dbReference type="CDD" id="cd00207">
    <property type="entry name" value="fer2"/>
    <property type="match status" value="1"/>
</dbReference>
<dbReference type="Pfam" id="PF00111">
    <property type="entry name" value="Fer2"/>
    <property type="match status" value="1"/>
</dbReference>
<reference evidence="7 8" key="1">
    <citation type="submission" date="2020-08" db="EMBL/GenBank/DDBJ databases">
        <title>Genomic Encyclopedia of Type Strains, Phase IV (KMG-IV): sequencing the most valuable type-strain genomes for metagenomic binning, comparative biology and taxonomic classification.</title>
        <authorList>
            <person name="Goeker M."/>
        </authorList>
    </citation>
    <scope>NUCLEOTIDE SEQUENCE [LARGE SCALE GENOMIC DNA]</scope>
    <source>
        <strain evidence="7 8">DSM 13481</strain>
    </source>
</reference>
<keyword evidence="1" id="KW-0813">Transport</keyword>
<dbReference type="SUPFAM" id="SSF54292">
    <property type="entry name" value="2Fe-2S ferredoxin-like"/>
    <property type="match status" value="1"/>
</dbReference>
<dbReference type="GO" id="GO:0016491">
    <property type="term" value="F:oxidoreductase activity"/>
    <property type="evidence" value="ECO:0007669"/>
    <property type="project" value="UniProtKB-KW"/>
</dbReference>
<comment type="caution">
    <text evidence="7">The sequence shown here is derived from an EMBL/GenBank/DDBJ whole genome shotgun (WGS) entry which is preliminary data.</text>
</comment>
<dbReference type="Gene3D" id="2.40.30.10">
    <property type="entry name" value="Translation factors"/>
    <property type="match status" value="1"/>
</dbReference>
<dbReference type="InterPro" id="IPR008333">
    <property type="entry name" value="Cbr1-like_FAD-bd_dom"/>
</dbReference>
<dbReference type="PROSITE" id="PS51085">
    <property type="entry name" value="2FE2S_FER_2"/>
    <property type="match status" value="1"/>
</dbReference>
<dbReference type="InterPro" id="IPR017927">
    <property type="entry name" value="FAD-bd_FR_type"/>
</dbReference>
<dbReference type="EMBL" id="JACHEX010000002">
    <property type="protein sequence ID" value="MBB6062694.1"/>
    <property type="molecule type" value="Genomic_DNA"/>
</dbReference>
<dbReference type="SUPFAM" id="SSF52343">
    <property type="entry name" value="Ferredoxin reductase-like, C-terminal NADP-linked domain"/>
    <property type="match status" value="1"/>
</dbReference>
<dbReference type="SUPFAM" id="SSF63380">
    <property type="entry name" value="Riboflavin synthase domain-like"/>
    <property type="match status" value="1"/>
</dbReference>
<dbReference type="EC" id="1.6.5.-" evidence="7"/>
<dbReference type="PANTHER" id="PTHR43644:SF1">
    <property type="entry name" value="NAD(P)H-FLAVIN REDUCTASE"/>
    <property type="match status" value="1"/>
</dbReference>
<keyword evidence="8" id="KW-1185">Reference proteome</keyword>
<keyword evidence="2" id="KW-0285">Flavoprotein</keyword>
<dbReference type="InterPro" id="IPR017938">
    <property type="entry name" value="Riboflavin_synthase-like_b-brl"/>
</dbReference>
<evidence type="ECO:0000256" key="4">
    <source>
        <dbReference type="ARBA" id="ARBA00023004"/>
    </source>
</evidence>
<feature type="domain" description="FAD-binding FR-type" evidence="6">
    <location>
        <begin position="128"/>
        <end position="232"/>
    </location>
</feature>
<dbReference type="Gene3D" id="3.40.50.80">
    <property type="entry name" value="Nucleotide-binding domain of ferredoxin-NADP reductase (FNR) module"/>
    <property type="match status" value="1"/>
</dbReference>
<dbReference type="RefSeq" id="WP_184619335.1">
    <property type="nucleotide sequence ID" value="NZ_JACHEX010000002.1"/>
</dbReference>
<evidence type="ECO:0000259" key="6">
    <source>
        <dbReference type="PROSITE" id="PS51384"/>
    </source>
</evidence>
<dbReference type="Pfam" id="PF00175">
    <property type="entry name" value="NAD_binding_1"/>
    <property type="match status" value="1"/>
</dbReference>
<keyword evidence="7" id="KW-0560">Oxidoreductase</keyword>
<keyword evidence="7" id="KW-0830">Ubiquinone</keyword>
<gene>
    <name evidence="7" type="ORF">HNP65_001132</name>
</gene>
<evidence type="ECO:0000313" key="8">
    <source>
        <dbReference type="Proteomes" id="UP000555828"/>
    </source>
</evidence>
<dbReference type="PRINTS" id="PR00410">
    <property type="entry name" value="PHEHYDRXLASE"/>
</dbReference>
<dbReference type="InterPro" id="IPR001041">
    <property type="entry name" value="2Fe-2S_ferredoxin-type"/>
</dbReference>